<comment type="catalytic activity">
    <reaction evidence="12">
        <text>L-seryl-[protein] + ATP = O-phospho-L-seryl-[protein] + ADP + H(+)</text>
        <dbReference type="Rhea" id="RHEA:17989"/>
        <dbReference type="Rhea" id="RHEA-COMP:9863"/>
        <dbReference type="Rhea" id="RHEA-COMP:11604"/>
        <dbReference type="ChEBI" id="CHEBI:15378"/>
        <dbReference type="ChEBI" id="CHEBI:29999"/>
        <dbReference type="ChEBI" id="CHEBI:30616"/>
        <dbReference type="ChEBI" id="CHEBI:83421"/>
        <dbReference type="ChEBI" id="CHEBI:456216"/>
        <dbReference type="EC" id="2.7.11.1"/>
    </reaction>
</comment>
<organism evidence="21">
    <name type="scientific">Spirodela intermedia</name>
    <name type="common">Intermediate duckweed</name>
    <dbReference type="NCBI Taxonomy" id="51605"/>
    <lineage>
        <taxon>Eukaryota</taxon>
        <taxon>Viridiplantae</taxon>
        <taxon>Streptophyta</taxon>
        <taxon>Embryophyta</taxon>
        <taxon>Tracheophyta</taxon>
        <taxon>Spermatophyta</taxon>
        <taxon>Magnoliopsida</taxon>
        <taxon>Liliopsida</taxon>
        <taxon>Araceae</taxon>
        <taxon>Lemnoideae</taxon>
        <taxon>Spirodela</taxon>
    </lineage>
</organism>
<evidence type="ECO:0000256" key="9">
    <source>
        <dbReference type="ARBA" id="ARBA00023242"/>
    </source>
</evidence>
<dbReference type="SUPFAM" id="SSF63748">
    <property type="entry name" value="Tudor/PWWP/MBT"/>
    <property type="match status" value="1"/>
</dbReference>
<dbReference type="PROSITE" id="PS50812">
    <property type="entry name" value="PWWP"/>
    <property type="match status" value="1"/>
</dbReference>
<dbReference type="GO" id="GO:0004674">
    <property type="term" value="F:protein serine/threonine kinase activity"/>
    <property type="evidence" value="ECO:0007669"/>
    <property type="project" value="UniProtKB-KW"/>
</dbReference>
<reference evidence="21 22" key="1">
    <citation type="submission" date="2019-12" db="EMBL/GenBank/DDBJ databases">
        <authorList>
            <person name="Scholz U."/>
            <person name="Mascher M."/>
            <person name="Fiebig A."/>
        </authorList>
    </citation>
    <scope>NUCLEOTIDE SEQUENCE</scope>
</reference>
<dbReference type="InterPro" id="IPR003152">
    <property type="entry name" value="FATC_dom"/>
</dbReference>
<evidence type="ECO:0000259" key="20">
    <source>
        <dbReference type="PROSITE" id="PS51190"/>
    </source>
</evidence>
<dbReference type="SUPFAM" id="SSF48371">
    <property type="entry name" value="ARM repeat"/>
    <property type="match status" value="1"/>
</dbReference>
<dbReference type="Pfam" id="PF02260">
    <property type="entry name" value="FATC"/>
    <property type="match status" value="1"/>
</dbReference>
<evidence type="ECO:0000256" key="2">
    <source>
        <dbReference type="ARBA" id="ARBA00012513"/>
    </source>
</evidence>
<keyword evidence="6" id="KW-0227">DNA damage</keyword>
<evidence type="ECO:0000259" key="18">
    <source>
        <dbReference type="PROSITE" id="PS50812"/>
    </source>
</evidence>
<dbReference type="InterPro" id="IPR038980">
    <property type="entry name" value="ATM_plant"/>
</dbReference>
<dbReference type="CDD" id="cd05171">
    <property type="entry name" value="PIKKc_ATM"/>
    <property type="match status" value="1"/>
</dbReference>
<evidence type="ECO:0000256" key="15">
    <source>
        <dbReference type="SAM" id="Coils"/>
    </source>
</evidence>
<keyword evidence="9" id="KW-0539">Nucleus</keyword>
<dbReference type="SUPFAM" id="SSF56112">
    <property type="entry name" value="Protein kinase-like (PK-like)"/>
    <property type="match status" value="1"/>
</dbReference>
<feature type="domain" description="PWWP" evidence="18">
    <location>
        <begin position="132"/>
        <end position="195"/>
    </location>
</feature>
<dbReference type="Gene3D" id="2.30.30.140">
    <property type="match status" value="1"/>
</dbReference>
<keyword evidence="4" id="KW-0808">Transferase</keyword>
<evidence type="ECO:0000313" key="21">
    <source>
        <dbReference type="EMBL" id="CAA2626238.1"/>
    </source>
</evidence>
<evidence type="ECO:0000259" key="19">
    <source>
        <dbReference type="PROSITE" id="PS51189"/>
    </source>
</evidence>
<dbReference type="SMART" id="SM00146">
    <property type="entry name" value="PI3Kc"/>
    <property type="match status" value="1"/>
</dbReference>
<dbReference type="CDD" id="cd05162">
    <property type="entry name" value="PWWP"/>
    <property type="match status" value="1"/>
</dbReference>
<evidence type="ECO:0000256" key="3">
    <source>
        <dbReference type="ARBA" id="ARBA00022527"/>
    </source>
</evidence>
<feature type="region of interest" description="Disordered" evidence="16">
    <location>
        <begin position="588"/>
        <end position="657"/>
    </location>
</feature>
<dbReference type="PROSITE" id="PS51189">
    <property type="entry name" value="FAT"/>
    <property type="match status" value="1"/>
</dbReference>
<dbReference type="InterPro" id="IPR036940">
    <property type="entry name" value="PI3/4_kinase_cat_sf"/>
</dbReference>
<comment type="catalytic activity">
    <reaction evidence="11">
        <text>L-threonyl-[protein] + ATP = O-phospho-L-threonyl-[protein] + ADP + H(+)</text>
        <dbReference type="Rhea" id="RHEA:46608"/>
        <dbReference type="Rhea" id="RHEA-COMP:11060"/>
        <dbReference type="Rhea" id="RHEA-COMP:11605"/>
        <dbReference type="ChEBI" id="CHEBI:15378"/>
        <dbReference type="ChEBI" id="CHEBI:30013"/>
        <dbReference type="ChEBI" id="CHEBI:30616"/>
        <dbReference type="ChEBI" id="CHEBI:61977"/>
        <dbReference type="ChEBI" id="CHEBI:456216"/>
        <dbReference type="EC" id="2.7.11.1"/>
    </reaction>
</comment>
<keyword evidence="8" id="KW-0067">ATP-binding</keyword>
<dbReference type="InterPro" id="IPR016024">
    <property type="entry name" value="ARM-type_fold"/>
</dbReference>
<evidence type="ECO:0000256" key="10">
    <source>
        <dbReference type="ARBA" id="ARBA00023306"/>
    </source>
</evidence>
<feature type="compositionally biased region" description="Basic residues" evidence="16">
    <location>
        <begin position="354"/>
        <end position="366"/>
    </location>
</feature>
<feature type="compositionally biased region" description="Basic and acidic residues" evidence="16">
    <location>
        <begin position="461"/>
        <end position="472"/>
    </location>
</feature>
<dbReference type="InterPro" id="IPR014009">
    <property type="entry name" value="PIK_FAT"/>
</dbReference>
<feature type="region of interest" description="Disordered" evidence="16">
    <location>
        <begin position="1"/>
        <end position="71"/>
    </location>
</feature>
<dbReference type="PANTHER" id="PTHR37079">
    <property type="entry name" value="SERINE/THREONINE-PROTEIN KINASE ATM"/>
    <property type="match status" value="1"/>
</dbReference>
<evidence type="ECO:0000256" key="7">
    <source>
        <dbReference type="ARBA" id="ARBA00022777"/>
    </source>
</evidence>
<feature type="domain" description="PI3K/PI4K catalytic" evidence="17">
    <location>
        <begin position="3197"/>
        <end position="3507"/>
    </location>
</feature>
<comment type="subcellular location">
    <subcellularLocation>
        <location evidence="1">Nucleus</location>
    </subcellularLocation>
</comment>
<dbReference type="InterPro" id="IPR021133">
    <property type="entry name" value="HEAT_type_2"/>
</dbReference>
<dbReference type="SMART" id="SM00293">
    <property type="entry name" value="PWWP"/>
    <property type="match status" value="1"/>
</dbReference>
<dbReference type="FunFam" id="3.30.1010.10:FF:000023">
    <property type="entry name" value="Serine/threonine-protein kinase ATM"/>
    <property type="match status" value="1"/>
</dbReference>
<feature type="region of interest" description="Disordered" evidence="16">
    <location>
        <begin position="399"/>
        <end position="486"/>
    </location>
</feature>
<dbReference type="PROSITE" id="PS50077">
    <property type="entry name" value="HEAT_REPEAT"/>
    <property type="match status" value="1"/>
</dbReference>
<dbReference type="PROSITE" id="PS00915">
    <property type="entry name" value="PI3_4_KINASE_1"/>
    <property type="match status" value="1"/>
</dbReference>
<dbReference type="EC" id="2.7.11.1" evidence="2"/>
<dbReference type="PROSITE" id="PS00916">
    <property type="entry name" value="PI3_4_KINASE_2"/>
    <property type="match status" value="1"/>
</dbReference>
<feature type="region of interest" description="Disordered" evidence="16">
    <location>
        <begin position="320"/>
        <end position="366"/>
    </location>
</feature>
<keyword evidence="3" id="KW-0723">Serine/threonine-protein kinase</keyword>
<evidence type="ECO:0000313" key="22">
    <source>
        <dbReference type="Proteomes" id="UP001189122"/>
    </source>
</evidence>
<evidence type="ECO:0000256" key="8">
    <source>
        <dbReference type="ARBA" id="ARBA00022840"/>
    </source>
</evidence>
<dbReference type="InterPro" id="IPR000403">
    <property type="entry name" value="PI3/4_kinase_cat_dom"/>
</dbReference>
<evidence type="ECO:0000256" key="5">
    <source>
        <dbReference type="ARBA" id="ARBA00022741"/>
    </source>
</evidence>
<protein>
    <recommendedName>
        <fullName evidence="13">Serine/threonine-protein kinase ATM</fullName>
        <ecNumber evidence="2">2.7.11.1</ecNumber>
    </recommendedName>
</protein>
<evidence type="ECO:0000256" key="1">
    <source>
        <dbReference type="ARBA" id="ARBA00004123"/>
    </source>
</evidence>
<keyword evidence="7" id="KW-0418">Kinase</keyword>
<evidence type="ECO:0000256" key="12">
    <source>
        <dbReference type="ARBA" id="ARBA00048679"/>
    </source>
</evidence>
<sequence length="3552" mass="398988">MESSVPSPEDSVGGRALEEPTRNPAPPSAGVGSHVKESRVSGPSDVVPEETLGGAAENGERPGPELQSRSHYSAEVIHEVELSLRRGKSEMVEAEGGPTNGKIEDDGAPKKGDGGEGELLLGVGLTDNQFLAGDFVWGKIKHHPWWPGQVYDSSDASEYAKKLRRRDEQCVLVAYFGDRTFAWCKPSQLRLFSEGFEEMAHQSISKNFLGALKEALDEIQGSLESEILGNSLSARHVVNAGIRERVTGPEGRVKWLSIVDKMPAEMLERLHEVACDVSCADLLEITAIKSWFSALARLMGWRMEHPVELEDEKVVHRERANVNGGPPLGVSAMESSEEVEPGRPAGGGGDATKRRGRGGKLSHRKKVRSMAELIAETDMDVIKLEDGIDREEKPAIVKKLDSLGRQQRKKSQAKSSDSENVDVEREEGSGSGRRERKRSRYLSPPYTTMRGRAHHSSVFLKDGEVDHPKEDIEASETGDSETRMENSHPIFSKCSTEVAPDDKMVSTFEGGGGASAEDMLFELWCAALDSTCVKGDLSSSRFRMFFDRFRGYSYASVSDYGESGIEEFRSEPDDGRCNFYLDGESEPNVDFEAPYRSPASSGCKSTPERRKKPLSCDTDDSGVSKSEEKSISVAQGTSGSEKVIMQPKRNEEDETNGDDEAAIQLTLGSGPTVSPTGQKPPLQFIKKSLEGMISALRSSFPLPGKATRDPSDGLEPAARENLVCEMNGLLKKEGAKLLNSWLVGERSFSFCRLLGQNTSRMRPDDVPHAETWPYLVTLLTKCIALEKNASKKSLPKLIWAKMLRIVVQHAEDPKCSGKTLHLHSVIKLLFNHTWDIINDVPSFQPEYGIILRHLLSVKEYRYQMRKRVYSDRSAVNGESKIHSSTKEEAFRCILTLHALLENPPGDFPDNIRADAVKGFVEILSQIREEGKISRKLMACVNTFLLKDGPNLGSQALEIHSSIHDFIFRYWLLTHDRGLKSSFILYAKIQLKLIRKGESGLLIEQLLDVIGKELDLCGVSGGLSWCESTRDDKVGSTNSQQSLMELSAIVFYQACMNSLKVSGNDKRLKKPDAIDRLRDGLMKGKWLWSGAFCFLIRNYGFCIEEYLLTHLFKGLCESFERILSDSYGTHSYDGILWILRSLQELCFVLSHPRLMKSSSPAVDEVRQGWHTVWSSLMHGLPTFSNVPQVADAALILLGSIVSEDLVSMPIVPQEVWEVQLFKHTPSVCALYFIACYFSKSGVQGNLHDILYLRKCLLKASMQLVNSKESFFLNKQIAMVLPAAIFPLVLGTVLSCPHPCVTCSLKSGLRYSFVRNRRFPEYSVEVLAKINNETSIRLSRDLSGQLIHEMGEYFLAITDFDQEMERKSLSDISLFCLFLSNLIYSLNLTRTSLTRLFGVASITELSGSALSSLSCLIQCPLFCVLGDGSAVLGEFHENIRQSIEKLLLVITNLLKDFATCMADGDLKGETSQHICLIAGDGMKIVDMELDFDDGPKDVEDLAVNGDSVSGVSFSVLQWKLDMISSISSFFTVLPATTWEVMLNLLENASDAKVAECLIFDICKCFPLSKGSLSPLVISMNKMIDSSASRSICFVNILTAIHSLLRSVSSKNRKNDGHLWQPKRQNVSEQDLALLGALVHRIGDTDVLDWSGRVELIECVCGFILLDPSTGQEMVPRLLALLQDPDYRVRLFLARRIGILFQTWDGHEELLQDICSNFGILLVMASKDKLIKAREVLAAGSQSPMRLETALITLAHIAFHSDKVELKVVFMICAVAAINPDQRDMVYALFDNLSTRLWYSSRTKNLLAWIVGNFPCEGSRSLHVKAEPKAFLQFCCPWLISLLLIRQDLANLNFISSVAGQPLAVLSKSILLKFFLSVSHYDLVQNADNEAGEFVLSSSILHIAEISEHERDDLIKKHMVSIVSCLLSLTFCGSDPPIPFFPWRRSHLYGGCDYDKLNVFRPDRVFKFLLEIHYQITSTAHHRHKRHCVSVEVLMKTIGHKATVSSTSLYIFNLVGQFITDPALQDQCCDILSMLLSAFQISSTKDDVNVLGEQLQVFFFFVSKLVICCTPYETREGPSSPSSKILSLLQQLTVDADKSLYDYIRGLEPFPDLPCFERIKSFHDELCRANCPRDHFLKVNDPPLVPECSYFLIGFNLTPILLFPSSLRTLTTNLPTRKGVQLEVNAIGISEELNLWNSDPELVSGVWALLGICGSSDAKKSSLWFLLSFLRFVGIGDPHRIVFHLPGDTARNETFSKYGGSIVSNESILVILIRLLKKYFLDDGVTVVDLTSRTLQGILSTEMGQCALSSFNGYDKSLISVHSKGVNSEVVEKLIFDSREKPTEDLSATALWRTHSKSYEMWICSLVHSLICFSDDVILRLCQDIVLLKVELAELLLPSVLVNISGRNDSVVDLCQIISMKVEENIFLESNYAIKSIQIWLNVLNILRSYDNTEMSHSFQRTSKWNRRAIEAHIVLPVTARFNAEVYWLSIDYLVVAKAAIHCGSYFTAVMYVEYWCEENFNCLTLGSPDFSNLESLPPHVELLISAVTQINEPDSLYGIIQTYKVSSQIITYEHEGNWRLKHYLHKGLMRSLQQIGCSHLLDVYFQGLTKQNAIFNMTWTSLSYSCLEVGNWDFSLLHVDLPPTHSGNDLRNSHFNEKLHSCLRALQDGDCNEFHANLTDAKEELVISICNASKESTGYINSTIVKLQILDHLGRAWDLRWKPHTYKCGESQTVIKKTFSEPVIPTISQLECMNAGWKLILKQTQLHLNLLEPFIAFRHALLQILQGSRFSLAAAAMHEFKLLFAEDEKEPSSYIFPLGRIEEAKILRAQGQHEMAINLAIYILENYQLAEEASNVNRLVGKWLVESRSSSSRTILEKYLKHSVELAELNKNVDEKSISRQCQTYFHLAHYTDALFKSYEARLTSSEWQAALRLRKHKTRELDGDKTDYSAKIQELQKQLTMDREEAEKLQDDRDNFLSLALDGYQRCLSIGGKYDMRVVFRLISLWFNFPSRPNVVKSMLRAVNEIQSHKFIPLVYQIASRMGSSKEGRDQLRSRLKAGWITLIAVLVSLVKKMAIDHPYHTLFQLLALANGDRVKDKQRSRNSFIVDMDKKLAAENLLNELSSYHGPIIRQMKQMVDIYIKLAEVETKKEETNRRIPLPREIRSVRHLELVPVVTATFPVDPSCQYGEGSFPHFKGLGDSIVVMNGINAPKVVECLGSDGCKYRQLAKSGNDDLRQDAVMEQFFGLVNTFLQGNRDTWKRRLKIRTYKVVPFTPSAGVLEWVNQTVPLGEYLIGSSRNGGAHGRYGKGNWSFLHCREHMTNEKDKRKAFHKVCENFSNAPLLLERFLLPSDWFEKRLSYTRSVAASSMVGYIVGLGDRHSMNILIDQSSAEVVHIDLGVAFEQGLMLKTPERVPFRLTRDIVDGMGVTGVEGVFRRCCEETLAVMRTNKEALLTIVEVFIHDPLYKWALSPLKALQRQKETDEDAEPSLEDSQDACEGNKDAARALFRVKQKLDGYEDAEMRSVQGQVQQLIQDATDTERLCQMFPGWAAWL</sequence>
<evidence type="ECO:0000256" key="11">
    <source>
        <dbReference type="ARBA" id="ARBA00047899"/>
    </source>
</evidence>
<keyword evidence="15" id="KW-0175">Coiled coil</keyword>
<feature type="domain" description="FAT" evidence="19">
    <location>
        <begin position="2492"/>
        <end position="3091"/>
    </location>
</feature>
<proteinExistence type="predicted"/>
<dbReference type="GO" id="GO:0006281">
    <property type="term" value="P:DNA repair"/>
    <property type="evidence" value="ECO:0007669"/>
    <property type="project" value="InterPro"/>
</dbReference>
<dbReference type="Pfam" id="PF00454">
    <property type="entry name" value="PI3_PI4_kinase"/>
    <property type="match status" value="1"/>
</dbReference>
<feature type="compositionally biased region" description="Basic and acidic residues" evidence="16">
    <location>
        <begin position="102"/>
        <end position="113"/>
    </location>
</feature>
<dbReference type="GO" id="GO:0005524">
    <property type="term" value="F:ATP binding"/>
    <property type="evidence" value="ECO:0007669"/>
    <property type="project" value="UniProtKB-KW"/>
</dbReference>
<dbReference type="SMART" id="SM01343">
    <property type="entry name" value="FATC"/>
    <property type="match status" value="1"/>
</dbReference>
<evidence type="ECO:0000256" key="6">
    <source>
        <dbReference type="ARBA" id="ARBA00022763"/>
    </source>
</evidence>
<dbReference type="Pfam" id="PF00855">
    <property type="entry name" value="PWWP"/>
    <property type="match status" value="1"/>
</dbReference>
<dbReference type="InterPro" id="IPR018936">
    <property type="entry name" value="PI3/4_kinase_CS"/>
</dbReference>
<evidence type="ECO:0000256" key="14">
    <source>
        <dbReference type="PROSITE-ProRule" id="PRU00103"/>
    </source>
</evidence>
<dbReference type="PROSITE" id="PS50290">
    <property type="entry name" value="PI3_4_KINASE_3"/>
    <property type="match status" value="1"/>
</dbReference>
<feature type="repeat" description="HEAT" evidence="14">
    <location>
        <begin position="1671"/>
        <end position="1705"/>
    </location>
</feature>
<evidence type="ECO:0000256" key="13">
    <source>
        <dbReference type="ARBA" id="ARBA00073111"/>
    </source>
</evidence>
<dbReference type="PANTHER" id="PTHR37079:SF4">
    <property type="entry name" value="SERINE_THREONINE-PROTEIN KINASE ATM"/>
    <property type="match status" value="1"/>
</dbReference>
<evidence type="ECO:0000256" key="16">
    <source>
        <dbReference type="SAM" id="MobiDB-lite"/>
    </source>
</evidence>
<name>A0A7I8J5P6_SPIIN</name>
<keyword evidence="5" id="KW-0547">Nucleotide-binding</keyword>
<dbReference type="GO" id="GO:0005634">
    <property type="term" value="C:nucleus"/>
    <property type="evidence" value="ECO:0007669"/>
    <property type="project" value="UniProtKB-SubCell"/>
</dbReference>
<feature type="domain" description="FATC" evidence="20">
    <location>
        <begin position="3520"/>
        <end position="3552"/>
    </location>
</feature>
<keyword evidence="22" id="KW-1185">Reference proteome</keyword>
<dbReference type="EMBL" id="CACRZD030000009">
    <property type="protein sequence ID" value="CAA6665556.1"/>
    <property type="molecule type" value="Genomic_DNA"/>
</dbReference>
<dbReference type="InterPro" id="IPR000313">
    <property type="entry name" value="PWWP_dom"/>
</dbReference>
<dbReference type="Gene3D" id="1.10.1070.11">
    <property type="entry name" value="Phosphatidylinositol 3-/4-kinase, catalytic domain"/>
    <property type="match status" value="1"/>
</dbReference>
<dbReference type="InterPro" id="IPR044107">
    <property type="entry name" value="PIKKc_ATM"/>
</dbReference>
<gene>
    <name evidence="21" type="ORF">SI7747_09011945</name>
</gene>
<dbReference type="InterPro" id="IPR011009">
    <property type="entry name" value="Kinase-like_dom_sf"/>
</dbReference>
<evidence type="ECO:0000256" key="4">
    <source>
        <dbReference type="ARBA" id="ARBA00022679"/>
    </source>
</evidence>
<dbReference type="FunFam" id="1.10.1070.11:FF:000015">
    <property type="entry name" value="Serine/threonine-protein kinase ATM"/>
    <property type="match status" value="1"/>
</dbReference>
<dbReference type="Proteomes" id="UP001189122">
    <property type="component" value="Unassembled WGS sequence"/>
</dbReference>
<accession>A0A7I8J5P6</accession>
<feature type="region of interest" description="Disordered" evidence="16">
    <location>
        <begin position="92"/>
        <end position="113"/>
    </location>
</feature>
<evidence type="ECO:0000259" key="17">
    <source>
        <dbReference type="PROSITE" id="PS50290"/>
    </source>
</evidence>
<dbReference type="InterPro" id="IPR057445">
    <property type="entry name" value="ATM_TPR"/>
</dbReference>
<dbReference type="Pfam" id="PF25360">
    <property type="entry name" value="TPR_ATM"/>
    <property type="match status" value="1"/>
</dbReference>
<feature type="coiled-coil region" evidence="15">
    <location>
        <begin position="2944"/>
        <end position="2971"/>
    </location>
</feature>
<dbReference type="PROSITE" id="PS51190">
    <property type="entry name" value="FATC"/>
    <property type="match status" value="1"/>
</dbReference>
<dbReference type="EMBL" id="LR743596">
    <property type="protein sequence ID" value="CAA2626238.1"/>
    <property type="molecule type" value="Genomic_DNA"/>
</dbReference>
<dbReference type="Gene3D" id="3.30.1010.10">
    <property type="entry name" value="Phosphatidylinositol 3-kinase Catalytic Subunit, Chain A, domain 4"/>
    <property type="match status" value="1"/>
</dbReference>
<keyword evidence="10" id="KW-0131">Cell cycle</keyword>